<comment type="caution">
    <text evidence="3">The sequence shown here is derived from an EMBL/GenBank/DDBJ whole genome shotgun (WGS) entry which is preliminary data.</text>
</comment>
<dbReference type="PROSITE" id="PS50105">
    <property type="entry name" value="SAM_DOMAIN"/>
    <property type="match status" value="1"/>
</dbReference>
<dbReference type="Gene3D" id="1.10.150.50">
    <property type="entry name" value="Transcription Factor, Ets-1"/>
    <property type="match status" value="1"/>
</dbReference>
<feature type="transmembrane region" description="Helical" evidence="1">
    <location>
        <begin position="139"/>
        <end position="159"/>
    </location>
</feature>
<dbReference type="Proteomes" id="UP000031737">
    <property type="component" value="Unassembled WGS sequence"/>
</dbReference>
<dbReference type="OrthoDB" id="6105938at2759"/>
<accession>A0A061J4Q8</accession>
<sequence>MNKGGLTLLLLAVSFLCVVPCVAITQHAGTPVEPIIIGTSPIANKPVKNWSVHDVEYWMNHTVGYAEFSGYVRKYLVDGPTLLGMEPGDFEEHFPVENTIQVVKLISHVKLLKGLCLCGTEEEAVMDFWSYFRKENFRVWVVGGTAVFFPRLAMLYIFFFDAELYTLLLGVPAPQASVLSAAARGALNVTARTVSFSRTLLYILSFAVAPELFLAYEAAYLSLTNYFIMPFFVVHFILQAFNSYTFVSLCWGGSAFPPNTSYLKMVWELCSYTLFVPPALLLLYPVVPYVIQSLVVYLLLGYIVLGIIGFCALFTDVRNSAQNSS</sequence>
<dbReference type="InterPro" id="IPR001660">
    <property type="entry name" value="SAM"/>
</dbReference>
<gene>
    <name evidence="3" type="ORF">TRSC58_02411</name>
</gene>
<keyword evidence="1" id="KW-0472">Membrane</keyword>
<dbReference type="VEuPathDB" id="TriTrypDB:TRSC58_02411"/>
<evidence type="ECO:0000313" key="4">
    <source>
        <dbReference type="Proteomes" id="UP000031737"/>
    </source>
</evidence>
<feature type="transmembrane region" description="Helical" evidence="1">
    <location>
        <begin position="265"/>
        <end position="284"/>
    </location>
</feature>
<dbReference type="SUPFAM" id="SSF47769">
    <property type="entry name" value="SAM/Pointed domain"/>
    <property type="match status" value="1"/>
</dbReference>
<evidence type="ECO:0000313" key="3">
    <source>
        <dbReference type="EMBL" id="ESL09864.1"/>
    </source>
</evidence>
<keyword evidence="4" id="KW-1185">Reference proteome</keyword>
<keyword evidence="1" id="KW-0812">Transmembrane</keyword>
<organism evidence="3 4">
    <name type="scientific">Trypanosoma rangeli SC58</name>
    <dbReference type="NCBI Taxonomy" id="429131"/>
    <lineage>
        <taxon>Eukaryota</taxon>
        <taxon>Discoba</taxon>
        <taxon>Euglenozoa</taxon>
        <taxon>Kinetoplastea</taxon>
        <taxon>Metakinetoplastina</taxon>
        <taxon>Trypanosomatida</taxon>
        <taxon>Trypanosomatidae</taxon>
        <taxon>Trypanosoma</taxon>
        <taxon>Herpetosoma</taxon>
    </lineage>
</organism>
<dbReference type="AlphaFoldDB" id="A0A061J4Q8"/>
<keyword evidence="1" id="KW-1133">Transmembrane helix</keyword>
<reference evidence="3 4" key="1">
    <citation type="submission" date="2013-07" db="EMBL/GenBank/DDBJ databases">
        <authorList>
            <person name="Stoco P.H."/>
            <person name="Wagner G."/>
            <person name="Gerber A."/>
            <person name="Zaha A."/>
            <person name="Thompson C."/>
            <person name="Bartholomeu D.C."/>
            <person name="Luckemeyer D.D."/>
            <person name="Bahia D."/>
            <person name="Loreto E."/>
            <person name="Prestes E.B."/>
            <person name="Lima F.M."/>
            <person name="Rodrigues-Luiz G."/>
            <person name="Vallejo G.A."/>
            <person name="Filho J.F."/>
            <person name="Monteiro K.M."/>
            <person name="Tyler K.M."/>
            <person name="de Almeida L.G."/>
            <person name="Ortiz M.F."/>
            <person name="Siervo M.A."/>
            <person name="de Moraes M.H."/>
            <person name="Cunha O.L."/>
            <person name="Mendonca-Neto R."/>
            <person name="Silva R."/>
            <person name="Teixeira S.M."/>
            <person name="Murta S.M."/>
            <person name="Sincero T.C."/>
            <person name="Mendes T.A."/>
            <person name="Urmenyi T.P."/>
            <person name="Silva V.G."/>
            <person name="da Rocha W.D."/>
            <person name="Andersson B."/>
            <person name="Romanha A.J."/>
            <person name="Steindel M."/>
            <person name="de Vasconcelos A.T."/>
            <person name="Grisard E.C."/>
        </authorList>
    </citation>
    <scope>NUCLEOTIDE SEQUENCE [LARGE SCALE GENOMIC DNA]</scope>
    <source>
        <strain evidence="3 4">SC58</strain>
    </source>
</reference>
<feature type="transmembrane region" description="Helical" evidence="1">
    <location>
        <begin position="227"/>
        <end position="253"/>
    </location>
</feature>
<evidence type="ECO:0000256" key="1">
    <source>
        <dbReference type="SAM" id="Phobius"/>
    </source>
</evidence>
<proteinExistence type="predicted"/>
<name>A0A061J4Q8_TRYRA</name>
<feature type="domain" description="SAM" evidence="2">
    <location>
        <begin position="50"/>
        <end position="115"/>
    </location>
</feature>
<feature type="transmembrane region" description="Helical" evidence="1">
    <location>
        <begin position="6"/>
        <end position="25"/>
    </location>
</feature>
<feature type="transmembrane region" description="Helical" evidence="1">
    <location>
        <begin position="165"/>
        <end position="187"/>
    </location>
</feature>
<evidence type="ECO:0000259" key="2">
    <source>
        <dbReference type="PROSITE" id="PS50105"/>
    </source>
</evidence>
<protein>
    <recommendedName>
        <fullName evidence="2">SAM domain-containing protein</fullName>
    </recommendedName>
</protein>
<dbReference type="InterPro" id="IPR013761">
    <property type="entry name" value="SAM/pointed_sf"/>
</dbReference>
<feature type="transmembrane region" description="Helical" evidence="1">
    <location>
        <begin position="290"/>
        <end position="315"/>
    </location>
</feature>
<dbReference type="EMBL" id="AUPL01002411">
    <property type="protein sequence ID" value="ESL09864.1"/>
    <property type="molecule type" value="Genomic_DNA"/>
</dbReference>
<feature type="transmembrane region" description="Helical" evidence="1">
    <location>
        <begin position="199"/>
        <end position="221"/>
    </location>
</feature>